<dbReference type="Proteomes" id="UP000297555">
    <property type="component" value="Unassembled WGS sequence"/>
</dbReference>
<dbReference type="InterPro" id="IPR035900">
    <property type="entry name" value="Colicin_E_sf"/>
</dbReference>
<dbReference type="Gene3D" id="1.10.1200.20">
    <property type="entry name" value="Colicin E immunity protein"/>
    <property type="match status" value="1"/>
</dbReference>
<accession>A0A4Y8VDE6</accession>
<organism evidence="3 4">
    <name type="scientific">Pseudomonas kribbensis</name>
    <dbReference type="NCBI Taxonomy" id="1628086"/>
    <lineage>
        <taxon>Bacteria</taxon>
        <taxon>Pseudomonadati</taxon>
        <taxon>Pseudomonadota</taxon>
        <taxon>Gammaproteobacteria</taxon>
        <taxon>Pseudomonadales</taxon>
        <taxon>Pseudomonadaceae</taxon>
        <taxon>Pseudomonas</taxon>
    </lineage>
</organism>
<keyword evidence="2" id="KW-0079">Bacteriocin immunity</keyword>
<dbReference type="CDD" id="cd16363">
    <property type="entry name" value="Col_Im_like"/>
    <property type="match status" value="1"/>
</dbReference>
<protein>
    <submittedName>
        <fullName evidence="3">Bacteriocin immunity protein</fullName>
    </submittedName>
</protein>
<dbReference type="InterPro" id="IPR000290">
    <property type="entry name" value="Colicin_pyocin"/>
</dbReference>
<dbReference type="PRINTS" id="PR01299">
    <property type="entry name" value="PYOCIN"/>
</dbReference>
<proteinExistence type="inferred from homology"/>
<evidence type="ECO:0000313" key="4">
    <source>
        <dbReference type="Proteomes" id="UP000297555"/>
    </source>
</evidence>
<dbReference type="OrthoDB" id="6810874at2"/>
<reference evidence="3 4" key="1">
    <citation type="submission" date="2019-03" db="EMBL/GenBank/DDBJ databases">
        <title>Draft genome sequence of humic substances-degrading Pseudomonas kribbensis CHA-19 from forest soil.</title>
        <authorList>
            <person name="Kim D."/>
        </authorList>
    </citation>
    <scope>NUCLEOTIDE SEQUENCE [LARGE SCALE GENOMIC DNA]</scope>
    <source>
        <strain evidence="3 4">CHA-19</strain>
    </source>
</reference>
<dbReference type="SUPFAM" id="SSF47345">
    <property type="entry name" value="Colicin E immunity proteins"/>
    <property type="match status" value="1"/>
</dbReference>
<evidence type="ECO:0000256" key="1">
    <source>
        <dbReference type="ARBA" id="ARBA00009346"/>
    </source>
</evidence>
<dbReference type="RefSeq" id="WP_134828097.1">
    <property type="nucleotide sequence ID" value="NZ_SPDQ01000024.1"/>
</dbReference>
<dbReference type="AlphaFoldDB" id="A0A4Y8VDE6"/>
<comment type="caution">
    <text evidence="3">The sequence shown here is derived from an EMBL/GenBank/DDBJ whole genome shotgun (WGS) entry which is preliminary data.</text>
</comment>
<evidence type="ECO:0000256" key="2">
    <source>
        <dbReference type="ARBA" id="ARBA00023025"/>
    </source>
</evidence>
<gene>
    <name evidence="3" type="ORF">E4J90_23685</name>
</gene>
<evidence type="ECO:0000313" key="3">
    <source>
        <dbReference type="EMBL" id="TFH77769.1"/>
    </source>
</evidence>
<comment type="similarity">
    <text evidence="1">Belongs to the colicins ColE2/ColE8/ColE9 and pyocins S1/S2 family.</text>
</comment>
<dbReference type="EMBL" id="SPDQ01000024">
    <property type="protein sequence ID" value="TFH77769.1"/>
    <property type="molecule type" value="Genomic_DNA"/>
</dbReference>
<dbReference type="Pfam" id="PF01320">
    <property type="entry name" value="Colicin_Pyocin"/>
    <property type="match status" value="1"/>
</dbReference>
<sequence length="89" mass="10071">MSDPFIKNNFSDYTEQDFVEFIDEIRKEDKAPTDDRADILLLHFNEIVGHPSKMDLIYYPEPGADTSSSGIACTVATWREANGLPGFKK</sequence>
<name>A0A4Y8VDE6_9PSED</name>
<dbReference type="GO" id="GO:0015643">
    <property type="term" value="F:toxic substance binding"/>
    <property type="evidence" value="ECO:0007669"/>
    <property type="project" value="InterPro"/>
</dbReference>
<dbReference type="GO" id="GO:0030153">
    <property type="term" value="P:bacteriocin immunity"/>
    <property type="evidence" value="ECO:0007669"/>
    <property type="project" value="UniProtKB-KW"/>
</dbReference>